<evidence type="ECO:0000313" key="2">
    <source>
        <dbReference type="Proteomes" id="UP000190460"/>
    </source>
</evidence>
<dbReference type="RefSeq" id="WP_078921535.1">
    <property type="nucleotide sequence ID" value="NZ_FUYB01000003.1"/>
</dbReference>
<dbReference type="STRING" id="92487.SAMN02745130_01056"/>
<protein>
    <submittedName>
        <fullName evidence="1">Uncharacterized protein</fullName>
    </submittedName>
</protein>
<accession>A0A1T4W559</accession>
<dbReference type="OrthoDB" id="9812205at2"/>
<organism evidence="1 2">
    <name type="scientific">Thiothrix eikelboomii</name>
    <dbReference type="NCBI Taxonomy" id="92487"/>
    <lineage>
        <taxon>Bacteria</taxon>
        <taxon>Pseudomonadati</taxon>
        <taxon>Pseudomonadota</taxon>
        <taxon>Gammaproteobacteria</taxon>
        <taxon>Thiotrichales</taxon>
        <taxon>Thiotrichaceae</taxon>
        <taxon>Thiothrix</taxon>
    </lineage>
</organism>
<gene>
    <name evidence="1" type="ORF">SAMN02745130_01056</name>
</gene>
<reference evidence="1 2" key="1">
    <citation type="submission" date="2017-02" db="EMBL/GenBank/DDBJ databases">
        <authorList>
            <person name="Peterson S.W."/>
        </authorList>
    </citation>
    <scope>NUCLEOTIDE SEQUENCE [LARGE SCALE GENOMIC DNA]</scope>
    <source>
        <strain evidence="1 2">ATCC 49788</strain>
    </source>
</reference>
<dbReference type="Proteomes" id="UP000190460">
    <property type="component" value="Unassembled WGS sequence"/>
</dbReference>
<evidence type="ECO:0000313" key="1">
    <source>
        <dbReference type="EMBL" id="SKA72382.1"/>
    </source>
</evidence>
<name>A0A1T4W559_9GAMM</name>
<keyword evidence="2" id="KW-1185">Reference proteome</keyword>
<sequence length="148" mass="16486">MNDNHTFIELRAGLTIQRDSIAVNINFLDGTQVFVSHHGYGADLPHNCLGLKRYPQDQFKKMLLEAIQKGATVFHAVGSEDLPLPQELIAEEVLINHCPQCKAPQEDHDGLGVLYCEACDYCTHASCSYPSDLYDLPVCDFCGTTMLR</sequence>
<dbReference type="AlphaFoldDB" id="A0A1T4W559"/>
<dbReference type="EMBL" id="FUYB01000003">
    <property type="protein sequence ID" value="SKA72382.1"/>
    <property type="molecule type" value="Genomic_DNA"/>
</dbReference>
<proteinExistence type="predicted"/>